<comment type="similarity">
    <text evidence="1 3">Belongs to the type-B carboxylesterase/lipase family.</text>
</comment>
<protein>
    <recommendedName>
        <fullName evidence="3">Carboxylic ester hydrolase</fullName>
        <ecNumber evidence="3">3.1.1.-</ecNumber>
    </recommendedName>
</protein>
<organism evidence="6 7">
    <name type="scientific">Microbacterium alkaliflavum</name>
    <dbReference type="NCBI Taxonomy" id="3248839"/>
    <lineage>
        <taxon>Bacteria</taxon>
        <taxon>Bacillati</taxon>
        <taxon>Actinomycetota</taxon>
        <taxon>Actinomycetes</taxon>
        <taxon>Micrococcales</taxon>
        <taxon>Microbacteriaceae</taxon>
        <taxon>Microbacterium</taxon>
    </lineage>
</organism>
<dbReference type="InterPro" id="IPR002018">
    <property type="entry name" value="CarbesteraseB"/>
</dbReference>
<evidence type="ECO:0000256" key="4">
    <source>
        <dbReference type="SAM" id="MobiDB-lite"/>
    </source>
</evidence>
<dbReference type="EC" id="3.1.1.-" evidence="3"/>
<dbReference type="PANTHER" id="PTHR11559">
    <property type="entry name" value="CARBOXYLESTERASE"/>
    <property type="match status" value="1"/>
</dbReference>
<dbReference type="InterPro" id="IPR029058">
    <property type="entry name" value="AB_hydrolase_fold"/>
</dbReference>
<evidence type="ECO:0000259" key="5">
    <source>
        <dbReference type="Pfam" id="PF00135"/>
    </source>
</evidence>
<feature type="domain" description="Carboxylesterase type B" evidence="5">
    <location>
        <begin position="2"/>
        <end position="500"/>
    </location>
</feature>
<feature type="region of interest" description="Disordered" evidence="4">
    <location>
        <begin position="47"/>
        <end position="78"/>
    </location>
</feature>
<comment type="caution">
    <text evidence="6">The sequence shown here is derived from an EMBL/GenBank/DDBJ whole genome shotgun (WGS) entry which is preliminary data.</text>
</comment>
<evidence type="ECO:0000313" key="6">
    <source>
        <dbReference type="EMBL" id="MFH8252606.1"/>
    </source>
</evidence>
<dbReference type="InterPro" id="IPR019826">
    <property type="entry name" value="Carboxylesterase_B_AS"/>
</dbReference>
<keyword evidence="7" id="KW-1185">Reference proteome</keyword>
<keyword evidence="2 3" id="KW-0378">Hydrolase</keyword>
<proteinExistence type="inferred from homology"/>
<dbReference type="PROSITE" id="PS00122">
    <property type="entry name" value="CARBOXYLESTERASE_B_1"/>
    <property type="match status" value="1"/>
</dbReference>
<name>A0ABW7QCJ3_9MICO</name>
<dbReference type="Gene3D" id="3.40.50.1820">
    <property type="entry name" value="alpha/beta hydrolase"/>
    <property type="match status" value="1"/>
</dbReference>
<sequence>MDTVVRTSRGEVRGGLLDGLHVFLGVPYAAPPFGEGRLRSPRPVEPWDGVRDATAFGPEPPQVAPPTTGGPGEGASGDWSEVGEAFARVARAAPSQEVLNLNIWTPDPAARGLPVMVWIQGGMFELSSTAAYDGSRFARDGVVCVVINWRPGAEGFLYLDDGIANVGLLDQVAALAWIREEIAAFGGDPGNVTIFGESAGAMSIGMLLAMPRAEGLFRRAILQSGAAHHVMPASDARRIAGYLADLLGVRPERAAIAEVGVKRLLAAQTRLKDALSADPDPERWGLEIVSTMMPWQPSLDGDVIPAPPIERITSGAAGDIDIIVGTNVDDWRLWSLVGGVLGAMTDEIMTGPVERYGYQSLAAYGLSPEATLAAYRVRYPQAAPGDIFALVQTDWWMRLPAIRLADAHAGMVGRTYMYEFAWPARGLGAVHALEIPFVFDTVGPDVPLFGPMLGPDAPQQLADVMHGAWAAFAASGDPGPKWPRYDLDRRATMRFDVPSKAIPDPRAWEREFWAGLR</sequence>
<reference evidence="6 7" key="1">
    <citation type="submission" date="2024-09" db="EMBL/GenBank/DDBJ databases">
        <authorList>
            <person name="Pan X."/>
        </authorList>
    </citation>
    <scope>NUCLEOTIDE SEQUENCE [LARGE SCALE GENOMIC DNA]</scope>
    <source>
        <strain evidence="6 7">B2969</strain>
    </source>
</reference>
<evidence type="ECO:0000256" key="2">
    <source>
        <dbReference type="ARBA" id="ARBA00022801"/>
    </source>
</evidence>
<gene>
    <name evidence="6" type="ORF">ACH3VR_19725</name>
</gene>
<dbReference type="SUPFAM" id="SSF53474">
    <property type="entry name" value="alpha/beta-Hydrolases"/>
    <property type="match status" value="1"/>
</dbReference>
<dbReference type="InterPro" id="IPR050309">
    <property type="entry name" value="Type-B_Carboxylest/Lipase"/>
</dbReference>
<evidence type="ECO:0000256" key="3">
    <source>
        <dbReference type="RuleBase" id="RU361235"/>
    </source>
</evidence>
<accession>A0ABW7QCJ3</accession>
<evidence type="ECO:0000313" key="7">
    <source>
        <dbReference type="Proteomes" id="UP001610861"/>
    </source>
</evidence>
<evidence type="ECO:0000256" key="1">
    <source>
        <dbReference type="ARBA" id="ARBA00005964"/>
    </source>
</evidence>
<dbReference type="Pfam" id="PF00135">
    <property type="entry name" value="COesterase"/>
    <property type="match status" value="1"/>
</dbReference>
<dbReference type="EMBL" id="JBIQWL010000010">
    <property type="protein sequence ID" value="MFH8252606.1"/>
    <property type="molecule type" value="Genomic_DNA"/>
</dbReference>
<dbReference type="Proteomes" id="UP001610861">
    <property type="component" value="Unassembled WGS sequence"/>
</dbReference>
<dbReference type="RefSeq" id="WP_397558035.1">
    <property type="nucleotide sequence ID" value="NZ_JBIQWL010000010.1"/>
</dbReference>